<dbReference type="Proteomes" id="UP000308652">
    <property type="component" value="Unassembled WGS sequence"/>
</dbReference>
<protein>
    <recommendedName>
        <fullName evidence="4">Fungal pheromone STE3G-protein-coupled receptor</fullName>
    </recommendedName>
</protein>
<organism evidence="2 3">
    <name type="scientific">Crucibulum laeve</name>
    <dbReference type="NCBI Taxonomy" id="68775"/>
    <lineage>
        <taxon>Eukaryota</taxon>
        <taxon>Fungi</taxon>
        <taxon>Dikarya</taxon>
        <taxon>Basidiomycota</taxon>
        <taxon>Agaricomycotina</taxon>
        <taxon>Agaricomycetes</taxon>
        <taxon>Agaricomycetidae</taxon>
        <taxon>Agaricales</taxon>
        <taxon>Agaricineae</taxon>
        <taxon>Nidulariaceae</taxon>
        <taxon>Crucibulum</taxon>
    </lineage>
</organism>
<accession>A0A5C3LPH8</accession>
<evidence type="ECO:0000256" key="1">
    <source>
        <dbReference type="SAM" id="Phobius"/>
    </source>
</evidence>
<dbReference type="AlphaFoldDB" id="A0A5C3LPH8"/>
<evidence type="ECO:0000313" key="2">
    <source>
        <dbReference type="EMBL" id="TFK35049.1"/>
    </source>
</evidence>
<reference evidence="2 3" key="1">
    <citation type="journal article" date="2019" name="Nat. Ecol. Evol.">
        <title>Megaphylogeny resolves global patterns of mushroom evolution.</title>
        <authorList>
            <person name="Varga T."/>
            <person name="Krizsan K."/>
            <person name="Foldi C."/>
            <person name="Dima B."/>
            <person name="Sanchez-Garcia M."/>
            <person name="Sanchez-Ramirez S."/>
            <person name="Szollosi G.J."/>
            <person name="Szarkandi J.G."/>
            <person name="Papp V."/>
            <person name="Albert L."/>
            <person name="Andreopoulos W."/>
            <person name="Angelini C."/>
            <person name="Antonin V."/>
            <person name="Barry K.W."/>
            <person name="Bougher N.L."/>
            <person name="Buchanan P."/>
            <person name="Buyck B."/>
            <person name="Bense V."/>
            <person name="Catcheside P."/>
            <person name="Chovatia M."/>
            <person name="Cooper J."/>
            <person name="Damon W."/>
            <person name="Desjardin D."/>
            <person name="Finy P."/>
            <person name="Geml J."/>
            <person name="Haridas S."/>
            <person name="Hughes K."/>
            <person name="Justo A."/>
            <person name="Karasinski D."/>
            <person name="Kautmanova I."/>
            <person name="Kiss B."/>
            <person name="Kocsube S."/>
            <person name="Kotiranta H."/>
            <person name="LaButti K.M."/>
            <person name="Lechner B.E."/>
            <person name="Liimatainen K."/>
            <person name="Lipzen A."/>
            <person name="Lukacs Z."/>
            <person name="Mihaltcheva S."/>
            <person name="Morgado L.N."/>
            <person name="Niskanen T."/>
            <person name="Noordeloos M.E."/>
            <person name="Ohm R.A."/>
            <person name="Ortiz-Santana B."/>
            <person name="Ovrebo C."/>
            <person name="Racz N."/>
            <person name="Riley R."/>
            <person name="Savchenko A."/>
            <person name="Shiryaev A."/>
            <person name="Soop K."/>
            <person name="Spirin V."/>
            <person name="Szebenyi C."/>
            <person name="Tomsovsky M."/>
            <person name="Tulloss R.E."/>
            <person name="Uehling J."/>
            <person name="Grigoriev I.V."/>
            <person name="Vagvolgyi C."/>
            <person name="Papp T."/>
            <person name="Martin F.M."/>
            <person name="Miettinen O."/>
            <person name="Hibbett D.S."/>
            <person name="Nagy L.G."/>
        </authorList>
    </citation>
    <scope>NUCLEOTIDE SEQUENCE [LARGE SCALE GENOMIC DNA]</scope>
    <source>
        <strain evidence="2 3">CBS 166.37</strain>
    </source>
</reference>
<feature type="transmembrane region" description="Helical" evidence="1">
    <location>
        <begin position="231"/>
        <end position="254"/>
    </location>
</feature>
<dbReference type="EMBL" id="ML213625">
    <property type="protein sequence ID" value="TFK35049.1"/>
    <property type="molecule type" value="Genomic_DNA"/>
</dbReference>
<feature type="transmembrane region" description="Helical" evidence="1">
    <location>
        <begin position="61"/>
        <end position="81"/>
    </location>
</feature>
<feature type="transmembrane region" description="Helical" evidence="1">
    <location>
        <begin position="27"/>
        <end position="49"/>
    </location>
</feature>
<keyword evidence="1" id="KW-0812">Transmembrane</keyword>
<keyword evidence="1" id="KW-0472">Membrane</keyword>
<name>A0A5C3LPH8_9AGAR</name>
<gene>
    <name evidence="2" type="ORF">BDQ12DRAFT_635510</name>
</gene>
<sequence length="350" mass="39011">MTSTPPIDDIPLPPPGLNYIAAIRPCLNLLIIGTVWSAVLIPILVALFFFSTKHLRRKPIFIFNVISILLGIAMGIFSFIVQWRAILQPDIIPTVTEVVAVAWLVYFIPIFVESILIFRIVGVYPPQQTPCLVLLSVFVPLAALKIARLANIIVFIRNFTRIAHAQANPVLAGQLTGNAYPGQKIEWFLQLIDNSAASAIFLWKLNKGRILSGRTSINGRRGTYVSRLQGLFWISVSNFVFPVILCLAQLIYIFRDPSYMMASYIFLTNDYVEIIGVLLATIWTAGDDWSCNNESTQDSAALSHPIFRRYGTSDHTTRVGVTTELGNRDAVLTSRNDPCIEKNTDNTIAL</sequence>
<feature type="transmembrane region" description="Helical" evidence="1">
    <location>
        <begin position="133"/>
        <end position="156"/>
    </location>
</feature>
<evidence type="ECO:0000313" key="3">
    <source>
        <dbReference type="Proteomes" id="UP000308652"/>
    </source>
</evidence>
<proteinExistence type="predicted"/>
<dbReference type="OrthoDB" id="2548432at2759"/>
<evidence type="ECO:0008006" key="4">
    <source>
        <dbReference type="Google" id="ProtNLM"/>
    </source>
</evidence>
<keyword evidence="1" id="KW-1133">Transmembrane helix</keyword>
<keyword evidence="3" id="KW-1185">Reference proteome</keyword>
<feature type="transmembrane region" description="Helical" evidence="1">
    <location>
        <begin position="101"/>
        <end position="121"/>
    </location>
</feature>